<protein>
    <recommendedName>
        <fullName evidence="4">Secreted protein</fullName>
    </recommendedName>
</protein>
<gene>
    <name evidence="2" type="ORF">SAMN05444583_11011</name>
</gene>
<evidence type="ECO:0000256" key="1">
    <source>
        <dbReference type="SAM" id="SignalP"/>
    </source>
</evidence>
<feature type="chain" id="PRO_5011703148" description="Secreted protein" evidence="1">
    <location>
        <begin position="37"/>
        <end position="170"/>
    </location>
</feature>
<sequence>MQAATRGGLKRLAGGAAIAVATVATVTMTMPATASAATVLPPEVNASSSGNSITMSIKNPNPLWTLTGCQAFVVNAKDVPAVVENPTKLLDPGVVVYPNVSNPLTLFGALPGQTVTSTTQDIPTGLYGVVGGCVALLDLMHPVIDEPQVMQVGLLPGGSSDGSSALSFGS</sequence>
<dbReference type="RefSeq" id="WP_072750738.1">
    <property type="nucleotide sequence ID" value="NZ_FOAW01000010.1"/>
</dbReference>
<name>A0A1H7QSC6_9NOCA</name>
<feature type="signal peptide" evidence="1">
    <location>
        <begin position="1"/>
        <end position="36"/>
    </location>
</feature>
<keyword evidence="1" id="KW-0732">Signal</keyword>
<dbReference type="OrthoDB" id="4465663at2"/>
<evidence type="ECO:0000313" key="2">
    <source>
        <dbReference type="EMBL" id="SEL50618.1"/>
    </source>
</evidence>
<evidence type="ECO:0008006" key="4">
    <source>
        <dbReference type="Google" id="ProtNLM"/>
    </source>
</evidence>
<organism evidence="2 3">
    <name type="scientific">Rhodococcus maanshanensis</name>
    <dbReference type="NCBI Taxonomy" id="183556"/>
    <lineage>
        <taxon>Bacteria</taxon>
        <taxon>Bacillati</taxon>
        <taxon>Actinomycetota</taxon>
        <taxon>Actinomycetes</taxon>
        <taxon>Mycobacteriales</taxon>
        <taxon>Nocardiaceae</taxon>
        <taxon>Rhodococcus</taxon>
    </lineage>
</organism>
<proteinExistence type="predicted"/>
<dbReference type="Proteomes" id="UP000198677">
    <property type="component" value="Unassembled WGS sequence"/>
</dbReference>
<accession>A0A1H7QSC6</accession>
<dbReference type="AlphaFoldDB" id="A0A1H7QSC6"/>
<keyword evidence="3" id="KW-1185">Reference proteome</keyword>
<dbReference type="EMBL" id="FOAW01000010">
    <property type="protein sequence ID" value="SEL50618.1"/>
    <property type="molecule type" value="Genomic_DNA"/>
</dbReference>
<evidence type="ECO:0000313" key="3">
    <source>
        <dbReference type="Proteomes" id="UP000198677"/>
    </source>
</evidence>
<reference evidence="3" key="1">
    <citation type="submission" date="2016-10" db="EMBL/GenBank/DDBJ databases">
        <authorList>
            <person name="Varghese N."/>
            <person name="Submissions S."/>
        </authorList>
    </citation>
    <scope>NUCLEOTIDE SEQUENCE [LARGE SCALE GENOMIC DNA]</scope>
    <source>
        <strain evidence="3">DSM 44675</strain>
    </source>
</reference>